<evidence type="ECO:0000313" key="2">
    <source>
        <dbReference type="Proteomes" id="UP001266305"/>
    </source>
</evidence>
<gene>
    <name evidence="1" type="ORF">P7K49_032607</name>
</gene>
<sequence length="91" mass="10068">MSSVEPDKHTTPGQVTRALWFRNRAGSKTRSISRSSARLVGELPHPQHPGAAVLKAKVSVSWSSDLLDFSCAEPMCTCWKDSWCVRLMAHS</sequence>
<proteinExistence type="predicted"/>
<dbReference type="EMBL" id="JASSZA010000018">
    <property type="protein sequence ID" value="KAK2089941.1"/>
    <property type="molecule type" value="Genomic_DNA"/>
</dbReference>
<evidence type="ECO:0000313" key="1">
    <source>
        <dbReference type="EMBL" id="KAK2089941.1"/>
    </source>
</evidence>
<name>A0ABQ9TYR3_SAGOE</name>
<accession>A0ABQ9TYR3</accession>
<keyword evidence="2" id="KW-1185">Reference proteome</keyword>
<comment type="caution">
    <text evidence="1">The sequence shown here is derived from an EMBL/GenBank/DDBJ whole genome shotgun (WGS) entry which is preliminary data.</text>
</comment>
<dbReference type="Proteomes" id="UP001266305">
    <property type="component" value="Unassembled WGS sequence"/>
</dbReference>
<organism evidence="1 2">
    <name type="scientific">Saguinus oedipus</name>
    <name type="common">Cotton-top tamarin</name>
    <name type="synonym">Oedipomidas oedipus</name>
    <dbReference type="NCBI Taxonomy" id="9490"/>
    <lineage>
        <taxon>Eukaryota</taxon>
        <taxon>Metazoa</taxon>
        <taxon>Chordata</taxon>
        <taxon>Craniata</taxon>
        <taxon>Vertebrata</taxon>
        <taxon>Euteleostomi</taxon>
        <taxon>Mammalia</taxon>
        <taxon>Eutheria</taxon>
        <taxon>Euarchontoglires</taxon>
        <taxon>Primates</taxon>
        <taxon>Haplorrhini</taxon>
        <taxon>Platyrrhini</taxon>
        <taxon>Cebidae</taxon>
        <taxon>Callitrichinae</taxon>
        <taxon>Saguinus</taxon>
    </lineage>
</organism>
<reference evidence="1 2" key="1">
    <citation type="submission" date="2023-05" db="EMBL/GenBank/DDBJ databases">
        <title>B98-5 Cell Line De Novo Hybrid Assembly: An Optical Mapping Approach.</title>
        <authorList>
            <person name="Kananen K."/>
            <person name="Auerbach J.A."/>
            <person name="Kautto E."/>
            <person name="Blachly J.S."/>
        </authorList>
    </citation>
    <scope>NUCLEOTIDE SEQUENCE [LARGE SCALE GENOMIC DNA]</scope>
    <source>
        <strain evidence="1">B95-8</strain>
        <tissue evidence="1">Cell line</tissue>
    </source>
</reference>
<protein>
    <submittedName>
        <fullName evidence="1">Uncharacterized protein</fullName>
    </submittedName>
</protein>